<proteinExistence type="predicted"/>
<dbReference type="OrthoDB" id="5428040at2759"/>
<evidence type="ECO:0000256" key="1">
    <source>
        <dbReference type="SAM" id="Phobius"/>
    </source>
</evidence>
<evidence type="ECO:0000313" key="2">
    <source>
        <dbReference type="EMBL" id="KAF2797564.1"/>
    </source>
</evidence>
<accession>A0A6A6XMV8</accession>
<name>A0A6A6XMV8_9PLEO</name>
<gene>
    <name evidence="2" type="ORF">K505DRAFT_358265</name>
</gene>
<dbReference type="EMBL" id="MU001803">
    <property type="protein sequence ID" value="KAF2797564.1"/>
    <property type="molecule type" value="Genomic_DNA"/>
</dbReference>
<dbReference type="AlphaFoldDB" id="A0A6A6XMV8"/>
<organism evidence="2 3">
    <name type="scientific">Melanomma pulvis-pyrius CBS 109.77</name>
    <dbReference type="NCBI Taxonomy" id="1314802"/>
    <lineage>
        <taxon>Eukaryota</taxon>
        <taxon>Fungi</taxon>
        <taxon>Dikarya</taxon>
        <taxon>Ascomycota</taxon>
        <taxon>Pezizomycotina</taxon>
        <taxon>Dothideomycetes</taxon>
        <taxon>Pleosporomycetidae</taxon>
        <taxon>Pleosporales</taxon>
        <taxon>Melanommataceae</taxon>
        <taxon>Melanomma</taxon>
    </lineage>
</organism>
<protein>
    <submittedName>
        <fullName evidence="2">Uncharacterized protein</fullName>
    </submittedName>
</protein>
<evidence type="ECO:0000313" key="3">
    <source>
        <dbReference type="Proteomes" id="UP000799757"/>
    </source>
</evidence>
<keyword evidence="1" id="KW-1133">Transmembrane helix</keyword>
<dbReference type="Proteomes" id="UP000799757">
    <property type="component" value="Unassembled WGS sequence"/>
</dbReference>
<feature type="transmembrane region" description="Helical" evidence="1">
    <location>
        <begin position="329"/>
        <end position="351"/>
    </location>
</feature>
<reference evidence="2" key="1">
    <citation type="journal article" date="2020" name="Stud. Mycol.">
        <title>101 Dothideomycetes genomes: a test case for predicting lifestyles and emergence of pathogens.</title>
        <authorList>
            <person name="Haridas S."/>
            <person name="Albert R."/>
            <person name="Binder M."/>
            <person name="Bloem J."/>
            <person name="Labutti K."/>
            <person name="Salamov A."/>
            <person name="Andreopoulos B."/>
            <person name="Baker S."/>
            <person name="Barry K."/>
            <person name="Bills G."/>
            <person name="Bluhm B."/>
            <person name="Cannon C."/>
            <person name="Castanera R."/>
            <person name="Culley D."/>
            <person name="Daum C."/>
            <person name="Ezra D."/>
            <person name="Gonzalez J."/>
            <person name="Henrissat B."/>
            <person name="Kuo A."/>
            <person name="Liang C."/>
            <person name="Lipzen A."/>
            <person name="Lutzoni F."/>
            <person name="Magnuson J."/>
            <person name="Mondo S."/>
            <person name="Nolan M."/>
            <person name="Ohm R."/>
            <person name="Pangilinan J."/>
            <person name="Park H.-J."/>
            <person name="Ramirez L."/>
            <person name="Alfaro M."/>
            <person name="Sun H."/>
            <person name="Tritt A."/>
            <person name="Yoshinaga Y."/>
            <person name="Zwiers L.-H."/>
            <person name="Turgeon B."/>
            <person name="Goodwin S."/>
            <person name="Spatafora J."/>
            <person name="Crous P."/>
            <person name="Grigoriev I."/>
        </authorList>
    </citation>
    <scope>NUCLEOTIDE SEQUENCE</scope>
    <source>
        <strain evidence="2">CBS 109.77</strain>
    </source>
</reference>
<keyword evidence="1" id="KW-0812">Transmembrane</keyword>
<sequence length="424" mass="46666">MDNATVVSDFNSAETSNVPIPFNCIVPTKAGWRVDGQVLLGQHRMAICQLGTGGNGLIAITGGLTSEFFDETNPTETDQPARISDNWKRGTAYVLLNVTFGDEDRWRDAIQEGANPPATTAHGAWQDLLYADAQLILSVSLCYAAFNTAELPVRISSIANRTEPLPLFKSSRQTYDFSDIRKQYDQDRTLNNVDRGILDLAPVRSSWLAQPDELPPVEPWIRASADMYQGIGGSGSWPNTTAVLWQSYDCQLKSGKDFSGLWVCPSLMHVLLFQEILRTGGSPAFAVQALITSLANLAYYDQLAQFDKLDEVAQGYWITSNIAVQHTGFLAIATVMGFHLALVIICLYMFLSETKWSIMGNTWCAIAQLVNTQMIEFWGEAANGATVNNLRRMLEGENRSTIKVGIGEDASGLVGLRKRFAEGM</sequence>
<keyword evidence="1" id="KW-0472">Membrane</keyword>
<keyword evidence="3" id="KW-1185">Reference proteome</keyword>